<evidence type="ECO:0000313" key="2">
    <source>
        <dbReference type="EMBL" id="TFK96208.1"/>
    </source>
</evidence>
<proteinExistence type="predicted"/>
<gene>
    <name evidence="2" type="ORF">BDV98DRAFT_516259</name>
</gene>
<dbReference type="InterPro" id="IPR036291">
    <property type="entry name" value="NAD(P)-bd_dom_sf"/>
</dbReference>
<evidence type="ECO:0008006" key="4">
    <source>
        <dbReference type="Google" id="ProtNLM"/>
    </source>
</evidence>
<dbReference type="SUPFAM" id="SSF51735">
    <property type="entry name" value="NAD(P)-binding Rossmann-fold domains"/>
    <property type="match status" value="1"/>
</dbReference>
<evidence type="ECO:0000256" key="1">
    <source>
        <dbReference type="ARBA" id="ARBA00023002"/>
    </source>
</evidence>
<accession>A0A5C3Q7L9</accession>
<dbReference type="STRING" id="1884261.A0A5C3Q7L9"/>
<organism evidence="2 3">
    <name type="scientific">Pterulicium gracile</name>
    <dbReference type="NCBI Taxonomy" id="1884261"/>
    <lineage>
        <taxon>Eukaryota</taxon>
        <taxon>Fungi</taxon>
        <taxon>Dikarya</taxon>
        <taxon>Basidiomycota</taxon>
        <taxon>Agaricomycotina</taxon>
        <taxon>Agaricomycetes</taxon>
        <taxon>Agaricomycetidae</taxon>
        <taxon>Agaricales</taxon>
        <taxon>Pleurotineae</taxon>
        <taxon>Pterulaceae</taxon>
        <taxon>Pterulicium</taxon>
    </lineage>
</organism>
<dbReference type="Gene3D" id="3.40.50.720">
    <property type="entry name" value="NAD(P)-binding Rossmann-like Domain"/>
    <property type="match status" value="1"/>
</dbReference>
<reference evidence="2 3" key="1">
    <citation type="journal article" date="2019" name="Nat. Ecol. Evol.">
        <title>Megaphylogeny resolves global patterns of mushroom evolution.</title>
        <authorList>
            <person name="Varga T."/>
            <person name="Krizsan K."/>
            <person name="Foldi C."/>
            <person name="Dima B."/>
            <person name="Sanchez-Garcia M."/>
            <person name="Sanchez-Ramirez S."/>
            <person name="Szollosi G.J."/>
            <person name="Szarkandi J.G."/>
            <person name="Papp V."/>
            <person name="Albert L."/>
            <person name="Andreopoulos W."/>
            <person name="Angelini C."/>
            <person name="Antonin V."/>
            <person name="Barry K.W."/>
            <person name="Bougher N.L."/>
            <person name="Buchanan P."/>
            <person name="Buyck B."/>
            <person name="Bense V."/>
            <person name="Catcheside P."/>
            <person name="Chovatia M."/>
            <person name="Cooper J."/>
            <person name="Damon W."/>
            <person name="Desjardin D."/>
            <person name="Finy P."/>
            <person name="Geml J."/>
            <person name="Haridas S."/>
            <person name="Hughes K."/>
            <person name="Justo A."/>
            <person name="Karasinski D."/>
            <person name="Kautmanova I."/>
            <person name="Kiss B."/>
            <person name="Kocsube S."/>
            <person name="Kotiranta H."/>
            <person name="LaButti K.M."/>
            <person name="Lechner B.E."/>
            <person name="Liimatainen K."/>
            <person name="Lipzen A."/>
            <person name="Lukacs Z."/>
            <person name="Mihaltcheva S."/>
            <person name="Morgado L.N."/>
            <person name="Niskanen T."/>
            <person name="Noordeloos M.E."/>
            <person name="Ohm R.A."/>
            <person name="Ortiz-Santana B."/>
            <person name="Ovrebo C."/>
            <person name="Racz N."/>
            <person name="Riley R."/>
            <person name="Savchenko A."/>
            <person name="Shiryaev A."/>
            <person name="Soop K."/>
            <person name="Spirin V."/>
            <person name="Szebenyi C."/>
            <person name="Tomsovsky M."/>
            <person name="Tulloss R.E."/>
            <person name="Uehling J."/>
            <person name="Grigoriev I.V."/>
            <person name="Vagvolgyi C."/>
            <person name="Papp T."/>
            <person name="Martin F.M."/>
            <person name="Miettinen O."/>
            <person name="Hibbett D.S."/>
            <person name="Nagy L.G."/>
        </authorList>
    </citation>
    <scope>NUCLEOTIDE SEQUENCE [LARGE SCALE GENOMIC DNA]</scope>
    <source>
        <strain evidence="2 3">CBS 309.79</strain>
    </source>
</reference>
<dbReference type="PANTHER" id="PTHR43157">
    <property type="entry name" value="PHOSPHATIDYLINOSITOL-GLYCAN BIOSYNTHESIS CLASS F PROTEIN-RELATED"/>
    <property type="match status" value="1"/>
</dbReference>
<dbReference type="Proteomes" id="UP000305067">
    <property type="component" value="Unassembled WGS sequence"/>
</dbReference>
<dbReference type="GO" id="GO:0016491">
    <property type="term" value="F:oxidoreductase activity"/>
    <property type="evidence" value="ECO:0007669"/>
    <property type="project" value="UniProtKB-KW"/>
</dbReference>
<keyword evidence="3" id="KW-1185">Reference proteome</keyword>
<name>A0A5C3Q7L9_9AGAR</name>
<dbReference type="EMBL" id="ML178865">
    <property type="protein sequence ID" value="TFK96208.1"/>
    <property type="molecule type" value="Genomic_DNA"/>
</dbReference>
<protein>
    <recommendedName>
        <fullName evidence="4">Ketoreductase (KR) domain-containing protein</fullName>
    </recommendedName>
</protein>
<dbReference type="OrthoDB" id="542013at2759"/>
<keyword evidence="1" id="KW-0560">Oxidoreductase</keyword>
<dbReference type="PANTHER" id="PTHR43157:SF31">
    <property type="entry name" value="PHOSPHATIDYLINOSITOL-GLYCAN BIOSYNTHESIS CLASS F PROTEIN"/>
    <property type="match status" value="1"/>
</dbReference>
<evidence type="ECO:0000313" key="3">
    <source>
        <dbReference type="Proteomes" id="UP000305067"/>
    </source>
</evidence>
<sequence>MKFTLSHFISKQFSCPLPVPSYDLTGQTVVVTGANIGLGFEAAKHFAKMKPARLILACRNQSKGDDALASEYFWFSCITELP</sequence>
<dbReference type="AlphaFoldDB" id="A0A5C3Q7L9"/>